<accession>A0A5B7D4E3</accession>
<protein>
    <submittedName>
        <fullName evidence="2">Uncharacterized protein</fullName>
    </submittedName>
</protein>
<reference evidence="2 3" key="1">
    <citation type="submission" date="2019-05" db="EMBL/GenBank/DDBJ databases">
        <title>Another draft genome of Portunus trituberculatus and its Hox gene families provides insights of decapod evolution.</title>
        <authorList>
            <person name="Jeong J.-H."/>
            <person name="Song I."/>
            <person name="Kim S."/>
            <person name="Choi T."/>
            <person name="Kim D."/>
            <person name="Ryu S."/>
            <person name="Kim W."/>
        </authorList>
    </citation>
    <scope>NUCLEOTIDE SEQUENCE [LARGE SCALE GENOMIC DNA]</scope>
    <source>
        <tissue evidence="2">Muscle</tissue>
    </source>
</reference>
<dbReference type="EMBL" id="VSRR010000506">
    <property type="protein sequence ID" value="MPC16438.1"/>
    <property type="molecule type" value="Genomic_DNA"/>
</dbReference>
<organism evidence="2 3">
    <name type="scientific">Portunus trituberculatus</name>
    <name type="common">Swimming crab</name>
    <name type="synonym">Neptunus trituberculatus</name>
    <dbReference type="NCBI Taxonomy" id="210409"/>
    <lineage>
        <taxon>Eukaryota</taxon>
        <taxon>Metazoa</taxon>
        <taxon>Ecdysozoa</taxon>
        <taxon>Arthropoda</taxon>
        <taxon>Crustacea</taxon>
        <taxon>Multicrustacea</taxon>
        <taxon>Malacostraca</taxon>
        <taxon>Eumalacostraca</taxon>
        <taxon>Eucarida</taxon>
        <taxon>Decapoda</taxon>
        <taxon>Pleocyemata</taxon>
        <taxon>Brachyura</taxon>
        <taxon>Eubrachyura</taxon>
        <taxon>Portunoidea</taxon>
        <taxon>Portunidae</taxon>
        <taxon>Portuninae</taxon>
        <taxon>Portunus</taxon>
    </lineage>
</organism>
<gene>
    <name evidence="2" type="ORF">E2C01_009262</name>
</gene>
<name>A0A5B7D4E3_PORTR</name>
<feature type="region of interest" description="Disordered" evidence="1">
    <location>
        <begin position="30"/>
        <end position="60"/>
    </location>
</feature>
<keyword evidence="3" id="KW-1185">Reference proteome</keyword>
<proteinExistence type="predicted"/>
<evidence type="ECO:0000313" key="2">
    <source>
        <dbReference type="EMBL" id="MPC16438.1"/>
    </source>
</evidence>
<sequence>MPQLGQLPPQCSSSNIPNLQRTENKEELHHCNSYPEGGTRCSSSSSGVPDLSVESGMSNV</sequence>
<dbReference type="Proteomes" id="UP000324222">
    <property type="component" value="Unassembled WGS sequence"/>
</dbReference>
<evidence type="ECO:0000256" key="1">
    <source>
        <dbReference type="SAM" id="MobiDB-lite"/>
    </source>
</evidence>
<comment type="caution">
    <text evidence="2">The sequence shown here is derived from an EMBL/GenBank/DDBJ whole genome shotgun (WGS) entry which is preliminary data.</text>
</comment>
<dbReference type="AlphaFoldDB" id="A0A5B7D4E3"/>
<evidence type="ECO:0000313" key="3">
    <source>
        <dbReference type="Proteomes" id="UP000324222"/>
    </source>
</evidence>